<name>A0A485LYN4_9ZZZZ</name>
<feature type="transmembrane region" description="Helical" evidence="5">
    <location>
        <begin position="302"/>
        <end position="320"/>
    </location>
</feature>
<dbReference type="GO" id="GO:0022857">
    <property type="term" value="F:transmembrane transporter activity"/>
    <property type="evidence" value="ECO:0007669"/>
    <property type="project" value="InterPro"/>
</dbReference>
<dbReference type="AlphaFoldDB" id="A0A485LYN4"/>
<feature type="transmembrane region" description="Helical" evidence="5">
    <location>
        <begin position="369"/>
        <end position="386"/>
    </location>
</feature>
<evidence type="ECO:0000256" key="1">
    <source>
        <dbReference type="ARBA" id="ARBA00004141"/>
    </source>
</evidence>
<evidence type="ECO:0000256" key="2">
    <source>
        <dbReference type="ARBA" id="ARBA00022692"/>
    </source>
</evidence>
<evidence type="ECO:0000256" key="3">
    <source>
        <dbReference type="ARBA" id="ARBA00022989"/>
    </source>
</evidence>
<feature type="transmembrane region" description="Helical" evidence="5">
    <location>
        <begin position="332"/>
        <end position="349"/>
    </location>
</feature>
<feature type="transmembrane region" description="Helical" evidence="5">
    <location>
        <begin position="230"/>
        <end position="253"/>
    </location>
</feature>
<keyword evidence="2 5" id="KW-0812">Transmembrane</keyword>
<feature type="transmembrane region" description="Helical" evidence="5">
    <location>
        <begin position="455"/>
        <end position="478"/>
    </location>
</feature>
<feature type="transmembrane region" description="Helical" evidence="5">
    <location>
        <begin position="416"/>
        <end position="434"/>
    </location>
</feature>
<feature type="transmembrane region" description="Helical" evidence="5">
    <location>
        <begin position="393"/>
        <end position="410"/>
    </location>
</feature>
<keyword evidence="4 5" id="KW-0472">Membrane</keyword>
<proteinExistence type="predicted"/>
<sequence length="485" mass="52684">MEQHAIERLEVSTEKVSILSNPKNIGVLIVCLTALFIGIIKPFNGLPPVGHHMVGVVIVTLGLWIFKPNNVPFMAGCALLVAGGLVFGLNLNTVAAGFISSSVWILIPALYFGFVLQKTGLGKRIAYMVLKLFEPGWVNMAISWFIIGIALSALTPSITVRLAIVMPIAMGVIDACKLKYNSKGSAFIALIAFAMCLLPGTGWLTGSLSGPIMVGFLPAELKHLATFDSWFKILALPWFIVTVVYVALVVVLMKPKEAIGIPRDTFKEEYRALGPVSRQEIITGIILIACLVLFSTEKIHGIPAPGAALLALTLLLLFGIIKPAEIGTGANWDVIVFFGVTISLSSIFLEADVSQWIAPLLEPTILSYASNPLVFLLVFTAGIMLIRFIDVPWGFSTIALTAIVLIPVFNQFEIHPLVVTFAYLAGINFFLLNYQQPWLLMAEGIMQNKGWAANHVFTAGACYIIAAFVAILVCVPYWRMIGVIH</sequence>
<protein>
    <submittedName>
        <fullName evidence="6">Di- and tricarboxylate transporters</fullName>
    </submittedName>
</protein>
<gene>
    <name evidence="6" type="ORF">SCFA_2190002</name>
</gene>
<reference evidence="6" key="1">
    <citation type="submission" date="2019-03" db="EMBL/GenBank/DDBJ databases">
        <authorList>
            <person name="Hao L."/>
        </authorList>
    </citation>
    <scope>NUCLEOTIDE SEQUENCE</scope>
</reference>
<feature type="transmembrane region" description="Helical" evidence="5">
    <location>
        <begin position="137"/>
        <end position="154"/>
    </location>
</feature>
<feature type="transmembrane region" description="Helical" evidence="5">
    <location>
        <begin position="280"/>
        <end position="296"/>
    </location>
</feature>
<dbReference type="EMBL" id="CAADRN010000134">
    <property type="protein sequence ID" value="VFU13530.1"/>
    <property type="molecule type" value="Genomic_DNA"/>
</dbReference>
<dbReference type="GO" id="GO:0016020">
    <property type="term" value="C:membrane"/>
    <property type="evidence" value="ECO:0007669"/>
    <property type="project" value="UniProtKB-SubCell"/>
</dbReference>
<dbReference type="Pfam" id="PF00939">
    <property type="entry name" value="Na_sulph_symp"/>
    <property type="match status" value="1"/>
</dbReference>
<organism evidence="6">
    <name type="scientific">anaerobic digester metagenome</name>
    <dbReference type="NCBI Taxonomy" id="1263854"/>
    <lineage>
        <taxon>unclassified sequences</taxon>
        <taxon>metagenomes</taxon>
        <taxon>ecological metagenomes</taxon>
    </lineage>
</organism>
<feature type="transmembrane region" description="Helical" evidence="5">
    <location>
        <begin position="187"/>
        <end position="210"/>
    </location>
</feature>
<evidence type="ECO:0000313" key="6">
    <source>
        <dbReference type="EMBL" id="VFU13530.1"/>
    </source>
</evidence>
<feature type="transmembrane region" description="Helical" evidence="5">
    <location>
        <begin position="25"/>
        <end position="43"/>
    </location>
</feature>
<keyword evidence="3 5" id="KW-1133">Transmembrane helix</keyword>
<feature type="transmembrane region" description="Helical" evidence="5">
    <location>
        <begin position="97"/>
        <end position="116"/>
    </location>
</feature>
<dbReference type="InterPro" id="IPR001898">
    <property type="entry name" value="SLC13A/DASS"/>
</dbReference>
<feature type="transmembrane region" description="Helical" evidence="5">
    <location>
        <begin position="73"/>
        <end position="91"/>
    </location>
</feature>
<evidence type="ECO:0000256" key="4">
    <source>
        <dbReference type="ARBA" id="ARBA00023136"/>
    </source>
</evidence>
<accession>A0A485LYN4</accession>
<comment type="subcellular location">
    <subcellularLocation>
        <location evidence="1">Membrane</location>
        <topology evidence="1">Multi-pass membrane protein</topology>
    </subcellularLocation>
</comment>
<evidence type="ECO:0000256" key="5">
    <source>
        <dbReference type="SAM" id="Phobius"/>
    </source>
</evidence>